<sequence>MSTPYSASGAVPLSNGQGQDDTGPRIAKIETFCTPLVGFVRVTSEDGQQGWGQVSTYNSDLTCEILHRQVAPWALGRGMDAMEQVIGEIPLREHKYPGTYLRRAMAGLDTAVWDWRGRDAQKPVAALLGGSAGPVRAYASSMRRDILPTDEADRLKALRDQFGFDAFKVRVGAECGQDRDEWPGRTEEIIPVIRQELGADVALLVDGNSGFSAARAIDVGHMLQDHGYEHFEEPCPYWLLDETAKVTKALTMDVAGGEQDWDMQQWRRMIDMRAVDILQPDILYLGGIGRSMEVARMGAEAGLPCTPHCANLSLVTLFTMHMLRAIPNAGRYLEFSIEGDDYYPWQRDLFVNTPYTIQDGQAHVTDAPGWGVEVCPEWLAQSSYKCSETSR</sequence>
<dbReference type="InterPro" id="IPR046945">
    <property type="entry name" value="RHMD-like"/>
</dbReference>
<evidence type="ECO:0000259" key="5">
    <source>
        <dbReference type="SMART" id="SM00922"/>
    </source>
</evidence>
<dbReference type="AlphaFoldDB" id="A0A0H5CX45"/>
<dbReference type="PANTHER" id="PTHR13794:SF58">
    <property type="entry name" value="MITOCHONDRIAL ENOLASE SUPERFAMILY MEMBER 1"/>
    <property type="match status" value="1"/>
</dbReference>
<evidence type="ECO:0000256" key="3">
    <source>
        <dbReference type="ARBA" id="ARBA00022842"/>
    </source>
</evidence>
<reference evidence="7" key="1">
    <citation type="submission" date="2015-05" db="EMBL/GenBank/DDBJ databases">
        <authorList>
            <person name="Rodrigo-Torres Lidia"/>
            <person name="Arahal R.David."/>
        </authorList>
    </citation>
    <scope>NUCLEOTIDE SEQUENCE [LARGE SCALE GENOMIC DNA]</scope>
    <source>
        <strain evidence="7">CECT 7321</strain>
    </source>
</reference>
<dbReference type="PANTHER" id="PTHR13794">
    <property type="entry name" value="ENOLASE SUPERFAMILY, MANDELATE RACEMASE"/>
    <property type="match status" value="1"/>
</dbReference>
<proteinExistence type="predicted"/>
<dbReference type="SMART" id="SM00922">
    <property type="entry name" value="MR_MLE"/>
    <property type="match status" value="1"/>
</dbReference>
<accession>A0A0H5CX45</accession>
<feature type="domain" description="Mandelate racemase/muconate lactonizing enzyme C-terminal" evidence="5">
    <location>
        <begin position="148"/>
        <end position="253"/>
    </location>
</feature>
<organism evidence="6 7">
    <name type="scientific">Phaeobacter italicus</name>
    <dbReference type="NCBI Taxonomy" id="481446"/>
    <lineage>
        <taxon>Bacteria</taxon>
        <taxon>Pseudomonadati</taxon>
        <taxon>Pseudomonadota</taxon>
        <taxon>Alphaproteobacteria</taxon>
        <taxon>Rhodobacterales</taxon>
        <taxon>Roseobacteraceae</taxon>
        <taxon>Phaeobacter</taxon>
    </lineage>
</organism>
<dbReference type="InterPro" id="IPR013341">
    <property type="entry name" value="Mandelate_racemase_N_dom"/>
</dbReference>
<comment type="cofactor">
    <cofactor evidence="1">
        <name>Mg(2+)</name>
        <dbReference type="ChEBI" id="CHEBI:18420"/>
    </cofactor>
</comment>
<dbReference type="GO" id="GO:0000287">
    <property type="term" value="F:magnesium ion binding"/>
    <property type="evidence" value="ECO:0007669"/>
    <property type="project" value="TreeGrafter"/>
</dbReference>
<dbReference type="CDD" id="cd03316">
    <property type="entry name" value="MR_like"/>
    <property type="match status" value="1"/>
</dbReference>
<dbReference type="SUPFAM" id="SSF54826">
    <property type="entry name" value="Enolase N-terminal domain-like"/>
    <property type="match status" value="1"/>
</dbReference>
<evidence type="ECO:0000256" key="2">
    <source>
        <dbReference type="ARBA" id="ARBA00022723"/>
    </source>
</evidence>
<dbReference type="GO" id="GO:0016052">
    <property type="term" value="P:carbohydrate catabolic process"/>
    <property type="evidence" value="ECO:0007669"/>
    <property type="project" value="TreeGrafter"/>
</dbReference>
<evidence type="ECO:0000256" key="4">
    <source>
        <dbReference type="SAM" id="MobiDB-lite"/>
    </source>
</evidence>
<dbReference type="InterPro" id="IPR036849">
    <property type="entry name" value="Enolase-like_C_sf"/>
</dbReference>
<dbReference type="InterPro" id="IPR029017">
    <property type="entry name" value="Enolase-like_N"/>
</dbReference>
<dbReference type="Gene3D" id="3.20.20.120">
    <property type="entry name" value="Enolase-like C-terminal domain"/>
    <property type="match status" value="1"/>
</dbReference>
<dbReference type="SFLD" id="SFLDG00179">
    <property type="entry name" value="mandelate_racemase"/>
    <property type="match status" value="1"/>
</dbReference>
<dbReference type="STRING" id="481446.NIT7645_03649"/>
<keyword evidence="2" id="KW-0479">Metal-binding</keyword>
<dbReference type="Proteomes" id="UP000043764">
    <property type="component" value="Unassembled WGS sequence"/>
</dbReference>
<evidence type="ECO:0000256" key="1">
    <source>
        <dbReference type="ARBA" id="ARBA00001946"/>
    </source>
</evidence>
<keyword evidence="6" id="KW-0456">Lyase</keyword>
<evidence type="ECO:0000313" key="7">
    <source>
        <dbReference type="Proteomes" id="UP000043764"/>
    </source>
</evidence>
<keyword evidence="3" id="KW-0460">Magnesium</keyword>
<gene>
    <name evidence="6" type="primary">dgoD_1</name>
    <name evidence="6" type="ORF">NIT7321_00337</name>
</gene>
<dbReference type="RefSeq" id="WP_050672408.1">
    <property type="nucleotide sequence ID" value="NZ_CVRL01000003.1"/>
</dbReference>
<dbReference type="SFLD" id="SFLDS00001">
    <property type="entry name" value="Enolase"/>
    <property type="match status" value="1"/>
</dbReference>
<dbReference type="InterPro" id="IPR013342">
    <property type="entry name" value="Mandelate_racemase_C"/>
</dbReference>
<dbReference type="SUPFAM" id="SSF51604">
    <property type="entry name" value="Enolase C-terminal domain-like"/>
    <property type="match status" value="1"/>
</dbReference>
<evidence type="ECO:0000313" key="6">
    <source>
        <dbReference type="EMBL" id="CRL09506.1"/>
    </source>
</evidence>
<feature type="region of interest" description="Disordered" evidence="4">
    <location>
        <begin position="1"/>
        <end position="24"/>
    </location>
</feature>
<dbReference type="InterPro" id="IPR029065">
    <property type="entry name" value="Enolase_C-like"/>
</dbReference>
<dbReference type="EC" id="4.2.1.6" evidence="6"/>
<dbReference type="Pfam" id="PF02746">
    <property type="entry name" value="MR_MLE_N"/>
    <property type="match status" value="1"/>
</dbReference>
<dbReference type="Gene3D" id="3.30.390.10">
    <property type="entry name" value="Enolase-like, N-terminal domain"/>
    <property type="match status" value="1"/>
</dbReference>
<dbReference type="GO" id="GO:0008869">
    <property type="term" value="F:galactonate dehydratase activity"/>
    <property type="evidence" value="ECO:0007669"/>
    <property type="project" value="UniProtKB-EC"/>
</dbReference>
<name>A0A0H5CX45_9RHOB</name>
<dbReference type="Pfam" id="PF13378">
    <property type="entry name" value="MR_MLE_C"/>
    <property type="match status" value="1"/>
</dbReference>
<dbReference type="EMBL" id="CVRL01000003">
    <property type="protein sequence ID" value="CRL09506.1"/>
    <property type="molecule type" value="Genomic_DNA"/>
</dbReference>
<keyword evidence="7" id="KW-1185">Reference proteome</keyword>
<protein>
    <submittedName>
        <fullName evidence="6">D-galactonate dehydratase</fullName>
        <ecNumber evidence="6">4.2.1.6</ecNumber>
    </submittedName>
</protein>